<dbReference type="Proteomes" id="UP000239590">
    <property type="component" value="Unassembled WGS sequence"/>
</dbReference>
<reference evidence="2" key="1">
    <citation type="submission" date="2018-02" db="EMBL/GenBank/DDBJ databases">
        <title>Genome sequencing of Solimonas sp. HR-BB.</title>
        <authorList>
            <person name="Lee Y."/>
            <person name="Jeon C.O."/>
        </authorList>
    </citation>
    <scope>NUCLEOTIDE SEQUENCE [LARGE SCALE GENOMIC DNA]</scope>
    <source>
        <strain evidence="2">HR-U</strain>
    </source>
</reference>
<accession>A0A2S7IR71</accession>
<dbReference type="AlphaFoldDB" id="A0A2S7IR71"/>
<keyword evidence="2" id="KW-1185">Reference proteome</keyword>
<dbReference type="EMBL" id="PTRA01000001">
    <property type="protein sequence ID" value="PQA60176.1"/>
    <property type="molecule type" value="Genomic_DNA"/>
</dbReference>
<protein>
    <submittedName>
        <fullName evidence="1">Uncharacterized protein</fullName>
    </submittedName>
</protein>
<name>A0A2S7IR71_9BACT</name>
<evidence type="ECO:0000313" key="1">
    <source>
        <dbReference type="EMBL" id="PQA60176.1"/>
    </source>
</evidence>
<gene>
    <name evidence="1" type="ORF">C5O19_11315</name>
</gene>
<evidence type="ECO:0000313" key="2">
    <source>
        <dbReference type="Proteomes" id="UP000239590"/>
    </source>
</evidence>
<sequence>MEKRFEVFWAYPNYKAGGRIEFDDYALLEEWIDTQNIAHPGFKAYVWVNEGKDKHSKLYKSGKELKLQNHSNGETKEKWLRLHITDI</sequence>
<comment type="caution">
    <text evidence="1">The sequence shown here is derived from an EMBL/GenBank/DDBJ whole genome shotgun (WGS) entry which is preliminary data.</text>
</comment>
<dbReference type="RefSeq" id="WP_104712170.1">
    <property type="nucleotide sequence ID" value="NZ_PTRA01000001.1"/>
</dbReference>
<organism evidence="1 2">
    <name type="scientific">Siphonobacter curvatus</name>
    <dbReference type="NCBI Taxonomy" id="2094562"/>
    <lineage>
        <taxon>Bacteria</taxon>
        <taxon>Pseudomonadati</taxon>
        <taxon>Bacteroidota</taxon>
        <taxon>Cytophagia</taxon>
        <taxon>Cytophagales</taxon>
        <taxon>Cytophagaceae</taxon>
        <taxon>Siphonobacter</taxon>
    </lineage>
</organism>
<proteinExistence type="predicted"/>